<dbReference type="GO" id="GO:0005576">
    <property type="term" value="C:extracellular region"/>
    <property type="evidence" value="ECO:0007669"/>
    <property type="project" value="InterPro"/>
</dbReference>
<dbReference type="AlphaFoldDB" id="A0A843U2H4"/>
<feature type="domain" description="SCP" evidence="4">
    <location>
        <begin position="86"/>
        <end position="218"/>
    </location>
</feature>
<comment type="caution">
    <text evidence="5">The sequence shown here is derived from an EMBL/GenBank/DDBJ whole genome shotgun (WGS) entry which is preliminary data.</text>
</comment>
<dbReference type="FunFam" id="3.40.33.10:FF:000006">
    <property type="entry name" value="Putative pathogenesis-related protein 1"/>
    <property type="match status" value="1"/>
</dbReference>
<dbReference type="PROSITE" id="PS01009">
    <property type="entry name" value="CRISP_1"/>
    <property type="match status" value="1"/>
</dbReference>
<protein>
    <recommendedName>
        <fullName evidence="4">SCP domain-containing protein</fullName>
    </recommendedName>
</protein>
<proteinExistence type="inferred from homology"/>
<dbReference type="InterPro" id="IPR035940">
    <property type="entry name" value="CAP_sf"/>
</dbReference>
<dbReference type="GO" id="GO:0098542">
    <property type="term" value="P:defense response to other organism"/>
    <property type="evidence" value="ECO:0007669"/>
    <property type="project" value="UniProtKB-ARBA"/>
</dbReference>
<dbReference type="PROSITE" id="PS01010">
    <property type="entry name" value="CRISP_2"/>
    <property type="match status" value="1"/>
</dbReference>
<dbReference type="OrthoDB" id="337038at2759"/>
<organism evidence="5 6">
    <name type="scientific">Colocasia esculenta</name>
    <name type="common">Wild taro</name>
    <name type="synonym">Arum esculentum</name>
    <dbReference type="NCBI Taxonomy" id="4460"/>
    <lineage>
        <taxon>Eukaryota</taxon>
        <taxon>Viridiplantae</taxon>
        <taxon>Streptophyta</taxon>
        <taxon>Embryophyta</taxon>
        <taxon>Tracheophyta</taxon>
        <taxon>Spermatophyta</taxon>
        <taxon>Magnoliopsida</taxon>
        <taxon>Liliopsida</taxon>
        <taxon>Araceae</taxon>
        <taxon>Aroideae</taxon>
        <taxon>Colocasieae</taxon>
        <taxon>Colocasia</taxon>
    </lineage>
</organism>
<accession>A0A843U2H4</accession>
<dbReference type="Pfam" id="PF00188">
    <property type="entry name" value="CAP"/>
    <property type="match status" value="1"/>
</dbReference>
<evidence type="ECO:0000259" key="4">
    <source>
        <dbReference type="SMART" id="SM00198"/>
    </source>
</evidence>
<dbReference type="InterPro" id="IPR018244">
    <property type="entry name" value="Allrgn_V5/Tpx1_CS"/>
</dbReference>
<gene>
    <name evidence="5" type="ORF">Taro_010008</name>
</gene>
<evidence type="ECO:0000256" key="1">
    <source>
        <dbReference type="ARBA" id="ARBA00009923"/>
    </source>
</evidence>
<dbReference type="PRINTS" id="PR00837">
    <property type="entry name" value="V5TPXLIKE"/>
</dbReference>
<keyword evidence="2" id="KW-0732">Signal</keyword>
<dbReference type="Proteomes" id="UP000652761">
    <property type="component" value="Unassembled WGS sequence"/>
</dbReference>
<dbReference type="InterPro" id="IPR014044">
    <property type="entry name" value="CAP_dom"/>
</dbReference>
<dbReference type="InterPro" id="IPR001283">
    <property type="entry name" value="CRISP-related"/>
</dbReference>
<dbReference type="Gene3D" id="3.40.33.10">
    <property type="entry name" value="CAP"/>
    <property type="match status" value="1"/>
</dbReference>
<name>A0A843U2H4_COLES</name>
<evidence type="ECO:0000313" key="5">
    <source>
        <dbReference type="EMBL" id="MQL77595.1"/>
    </source>
</evidence>
<evidence type="ECO:0000256" key="2">
    <source>
        <dbReference type="ARBA" id="ARBA00022729"/>
    </source>
</evidence>
<sequence>MAHETSSPLDRVYHKRAGFLLLARILLPINIPGLVEDVLHNQLAEIKSHKRRSSTGVAVRMAVSKLVLVCACALALAAMHVGHAQNSPQDYLSAHNVARAQVGVGPMVWDNAIAAYAQNYASRLSGDCRMVHSGGPYGENLFWGGGDMFTAGDAVRLWVSEKQYYDYNSNSCAIGRVCGHYTQVVWRNSVRLGCARVRCNNGGVIISCNYSPPGNYVGQRPY</sequence>
<comment type="similarity">
    <text evidence="1">Belongs to the CRISP family.</text>
</comment>
<keyword evidence="3" id="KW-1015">Disulfide bond</keyword>
<dbReference type="EMBL" id="NMUH01000357">
    <property type="protein sequence ID" value="MQL77595.1"/>
    <property type="molecule type" value="Genomic_DNA"/>
</dbReference>
<evidence type="ECO:0000256" key="3">
    <source>
        <dbReference type="ARBA" id="ARBA00023157"/>
    </source>
</evidence>
<dbReference type="CDD" id="cd05381">
    <property type="entry name" value="CAP_PR-1"/>
    <property type="match status" value="1"/>
</dbReference>
<dbReference type="SMART" id="SM00198">
    <property type="entry name" value="SCP"/>
    <property type="match status" value="1"/>
</dbReference>
<dbReference type="PANTHER" id="PTHR10334">
    <property type="entry name" value="CYSTEINE-RICH SECRETORY PROTEIN-RELATED"/>
    <property type="match status" value="1"/>
</dbReference>
<evidence type="ECO:0000313" key="6">
    <source>
        <dbReference type="Proteomes" id="UP000652761"/>
    </source>
</evidence>
<dbReference type="SUPFAM" id="SSF55797">
    <property type="entry name" value="PR-1-like"/>
    <property type="match status" value="1"/>
</dbReference>
<keyword evidence="6" id="KW-1185">Reference proteome</keyword>
<reference evidence="5" key="1">
    <citation type="submission" date="2017-07" db="EMBL/GenBank/DDBJ databases">
        <title>Taro Niue Genome Assembly and Annotation.</title>
        <authorList>
            <person name="Atibalentja N."/>
            <person name="Keating K."/>
            <person name="Fields C.J."/>
        </authorList>
    </citation>
    <scope>NUCLEOTIDE SEQUENCE</scope>
    <source>
        <strain evidence="5">Niue_2</strain>
        <tissue evidence="5">Leaf</tissue>
    </source>
</reference>